<dbReference type="PANTHER" id="PTHR10721">
    <property type="entry name" value="MITOCHONDRIAL IMPORT INNER MEMBRANE TRANSLOCASE SUBUNIT TIM44"/>
    <property type="match status" value="1"/>
</dbReference>
<protein>
    <recommendedName>
        <fullName evidence="12">Mitochondrial import inner membrane translocase subunit TIM44</fullName>
    </recommendedName>
</protein>
<evidence type="ECO:0000256" key="11">
    <source>
        <dbReference type="ARBA" id="ARBA00023136"/>
    </source>
</evidence>
<dbReference type="AlphaFoldDB" id="A0A084QIZ9"/>
<accession>A0A084QIZ9</accession>
<gene>
    <name evidence="15" type="ORF">S40285_03751</name>
</gene>
<dbReference type="HOGENOM" id="CLU_020932_2_0_1"/>
<keyword evidence="9" id="KW-0811">Translocation</keyword>
<evidence type="ECO:0000256" key="4">
    <source>
        <dbReference type="ARBA" id="ARBA00022741"/>
    </source>
</evidence>
<keyword evidence="4" id="KW-0547">Nucleotide-binding</keyword>
<feature type="region of interest" description="Disordered" evidence="13">
    <location>
        <begin position="149"/>
        <end position="226"/>
    </location>
</feature>
<dbReference type="OrthoDB" id="10265990at2759"/>
<evidence type="ECO:0000256" key="7">
    <source>
        <dbReference type="ARBA" id="ARBA00022927"/>
    </source>
</evidence>
<reference evidence="15 16" key="1">
    <citation type="journal article" date="2014" name="BMC Genomics">
        <title>Comparative genome sequencing reveals chemotype-specific gene clusters in the toxigenic black mold Stachybotrys.</title>
        <authorList>
            <person name="Semeiks J."/>
            <person name="Borek D."/>
            <person name="Otwinowski Z."/>
            <person name="Grishin N.V."/>
        </authorList>
    </citation>
    <scope>NUCLEOTIDE SEQUENCE [LARGE SCALE GENOMIC DNA]</scope>
    <source>
        <strain evidence="15 16">IBT 40285</strain>
    </source>
</reference>
<feature type="domain" description="Tim44-like" evidence="14">
    <location>
        <begin position="444"/>
        <end position="598"/>
    </location>
</feature>
<keyword evidence="6" id="KW-0067">ATP-binding</keyword>
<evidence type="ECO:0000256" key="6">
    <source>
        <dbReference type="ARBA" id="ARBA00022840"/>
    </source>
</evidence>
<dbReference type="STRING" id="1283841.A0A084QIZ9"/>
<dbReference type="SUPFAM" id="SSF54427">
    <property type="entry name" value="NTF2-like"/>
    <property type="match status" value="1"/>
</dbReference>
<comment type="similarity">
    <text evidence="2">Belongs to the Tim44 family.</text>
</comment>
<keyword evidence="3" id="KW-0813">Transport</keyword>
<evidence type="ECO:0000256" key="2">
    <source>
        <dbReference type="ARBA" id="ARBA00009597"/>
    </source>
</evidence>
<feature type="compositionally biased region" description="Basic and acidic residues" evidence="13">
    <location>
        <begin position="169"/>
        <end position="214"/>
    </location>
</feature>
<dbReference type="InterPro" id="IPR007379">
    <property type="entry name" value="Tim44-like_dom"/>
</dbReference>
<dbReference type="Proteomes" id="UP000028524">
    <property type="component" value="Unassembled WGS sequence"/>
</dbReference>
<dbReference type="Gene3D" id="3.10.450.240">
    <property type="match status" value="1"/>
</dbReference>
<comment type="subcellular location">
    <subcellularLocation>
        <location evidence="1">Mitochondrion inner membrane</location>
        <topology evidence="1">Peripheral membrane protein</topology>
    </subcellularLocation>
</comment>
<dbReference type="GO" id="GO:0005743">
    <property type="term" value="C:mitochondrial inner membrane"/>
    <property type="evidence" value="ECO:0007669"/>
    <property type="project" value="UniProtKB-SubCell"/>
</dbReference>
<dbReference type="GO" id="GO:0005524">
    <property type="term" value="F:ATP binding"/>
    <property type="evidence" value="ECO:0007669"/>
    <property type="project" value="UniProtKB-KW"/>
</dbReference>
<dbReference type="FunFam" id="3.10.450.240:FF:000002">
    <property type="entry name" value="Mitochondrial import inner membrane translocase subunit TIM44"/>
    <property type="match status" value="1"/>
</dbReference>
<dbReference type="EMBL" id="KL660712">
    <property type="protein sequence ID" value="KFA63934.1"/>
    <property type="molecule type" value="Genomic_DNA"/>
</dbReference>
<evidence type="ECO:0000256" key="10">
    <source>
        <dbReference type="ARBA" id="ARBA00023128"/>
    </source>
</evidence>
<evidence type="ECO:0000259" key="14">
    <source>
        <dbReference type="SMART" id="SM00978"/>
    </source>
</evidence>
<keyword evidence="10" id="KW-0496">Mitochondrion</keyword>
<dbReference type="InterPro" id="IPR039544">
    <property type="entry name" value="Tim44-like"/>
</dbReference>
<dbReference type="PANTHER" id="PTHR10721:SF1">
    <property type="entry name" value="MITOCHONDRIAL IMPORT INNER MEMBRANE TRANSLOCASE SUBUNIT TIM44"/>
    <property type="match status" value="1"/>
</dbReference>
<dbReference type="Pfam" id="PF04280">
    <property type="entry name" value="Tim44"/>
    <property type="match status" value="1"/>
</dbReference>
<keyword evidence="11" id="KW-0472">Membrane</keyword>
<keyword evidence="8" id="KW-0809">Transit peptide</keyword>
<keyword evidence="16" id="KW-1185">Reference proteome</keyword>
<dbReference type="InParanoid" id="A0A084QIZ9"/>
<dbReference type="GO" id="GO:0030150">
    <property type="term" value="P:protein import into mitochondrial matrix"/>
    <property type="evidence" value="ECO:0007669"/>
    <property type="project" value="TreeGrafter"/>
</dbReference>
<evidence type="ECO:0000256" key="12">
    <source>
        <dbReference type="ARBA" id="ARBA00074309"/>
    </source>
</evidence>
<keyword evidence="5" id="KW-0999">Mitochondrion inner membrane</keyword>
<dbReference type="SMART" id="SM00978">
    <property type="entry name" value="Tim44"/>
    <property type="match status" value="1"/>
</dbReference>
<keyword evidence="7" id="KW-0653">Protein transport</keyword>
<proteinExistence type="inferred from homology"/>
<dbReference type="OMA" id="NFQMEPF"/>
<feature type="region of interest" description="Disordered" evidence="13">
    <location>
        <begin position="103"/>
        <end position="123"/>
    </location>
</feature>
<evidence type="ECO:0000256" key="3">
    <source>
        <dbReference type="ARBA" id="ARBA00022448"/>
    </source>
</evidence>
<evidence type="ECO:0000256" key="13">
    <source>
        <dbReference type="SAM" id="MobiDB-lite"/>
    </source>
</evidence>
<name>A0A084QIZ9_STAC4</name>
<dbReference type="FunCoup" id="A0A084QIZ9">
    <property type="interactions" value="974"/>
</dbReference>
<sequence length="604" mass="68175">MKLGVDRPNSTICREITGSPPPFSPAPDIAKTKISRHQNFALLDRPVHAQSDLEGRVQSLTMNSLARRAVSTENALSRAVSPITHHQKFPAYARLASQLSQSARRDGLKAHQTPLPTLARSPLRSPFLPSELRFASPLCQARQFHLGGQWSQEQKVRDDARAPPTPEGQAKKPEAHDDASEATSKKERANENEDVNDKEGSESEGKKDEKKEDLPPPPPHGDKTPWQVFMETMNTEFEKSKDWNESTKQIGAAANQFAESESVRRAREAYEKSTGAITSTTTHAIKTTATAIGKGASWTWQTPPMKVVRKAANVTGDVVDKATKPIRETEAYKNITKTIDDGSSSKYGGWIEKEERRKRRELREKERGTARNEVIEEDPNAGTNITLHKDAAWKEAWRDFRDNNKIMQGVFSMRGKYDESENPLVSTARSITDRIGGFFAENETAMVIKKFRTMDPNFQVEPFLQELREYILPEVLDAYVKGDTETLKQWLSAAQYSVYEALTKQYLQAGMKSDGRILDIRHVDILRARLLDPGEVPVYIITCRTQEVHVYRNAKTNELAAGMEDKVQLVTYAIGITRIPEDVNNPETRGWRIIEMQKSGRDWY</sequence>
<evidence type="ECO:0000256" key="5">
    <source>
        <dbReference type="ARBA" id="ARBA00022792"/>
    </source>
</evidence>
<evidence type="ECO:0000256" key="8">
    <source>
        <dbReference type="ARBA" id="ARBA00022946"/>
    </source>
</evidence>
<evidence type="ECO:0000256" key="9">
    <source>
        <dbReference type="ARBA" id="ARBA00023010"/>
    </source>
</evidence>
<organism evidence="15 16">
    <name type="scientific">Stachybotrys chlorohalonatus (strain IBT 40285)</name>
    <dbReference type="NCBI Taxonomy" id="1283841"/>
    <lineage>
        <taxon>Eukaryota</taxon>
        <taxon>Fungi</taxon>
        <taxon>Dikarya</taxon>
        <taxon>Ascomycota</taxon>
        <taxon>Pezizomycotina</taxon>
        <taxon>Sordariomycetes</taxon>
        <taxon>Hypocreomycetidae</taxon>
        <taxon>Hypocreales</taxon>
        <taxon>Stachybotryaceae</taxon>
        <taxon>Stachybotrys</taxon>
    </lineage>
</organism>
<dbReference type="InterPro" id="IPR032710">
    <property type="entry name" value="NTF2-like_dom_sf"/>
</dbReference>
<dbReference type="GO" id="GO:0051087">
    <property type="term" value="F:protein-folding chaperone binding"/>
    <property type="evidence" value="ECO:0007669"/>
    <property type="project" value="TreeGrafter"/>
</dbReference>
<evidence type="ECO:0000313" key="15">
    <source>
        <dbReference type="EMBL" id="KFA63934.1"/>
    </source>
</evidence>
<evidence type="ECO:0000256" key="1">
    <source>
        <dbReference type="ARBA" id="ARBA00004637"/>
    </source>
</evidence>
<evidence type="ECO:0000313" key="16">
    <source>
        <dbReference type="Proteomes" id="UP000028524"/>
    </source>
</evidence>